<dbReference type="Pfam" id="PF00582">
    <property type="entry name" value="Usp"/>
    <property type="match status" value="2"/>
</dbReference>
<dbReference type="Proteomes" id="UP001501736">
    <property type="component" value="Unassembled WGS sequence"/>
</dbReference>
<comment type="similarity">
    <text evidence="1">Belongs to the universal stress protein A family.</text>
</comment>
<evidence type="ECO:0000313" key="3">
    <source>
        <dbReference type="EMBL" id="GAA3285167.1"/>
    </source>
</evidence>
<organism evidence="3 4">
    <name type="scientific">Nesterenkonia halobia</name>
    <dbReference type="NCBI Taxonomy" id="37922"/>
    <lineage>
        <taxon>Bacteria</taxon>
        <taxon>Bacillati</taxon>
        <taxon>Actinomycetota</taxon>
        <taxon>Actinomycetes</taxon>
        <taxon>Micrococcales</taxon>
        <taxon>Micrococcaceae</taxon>
        <taxon>Nesterenkonia</taxon>
    </lineage>
</organism>
<feature type="domain" description="UspA" evidence="2">
    <location>
        <begin position="173"/>
        <end position="311"/>
    </location>
</feature>
<protein>
    <submittedName>
        <fullName evidence="3">Universal stress protein</fullName>
    </submittedName>
</protein>
<dbReference type="RefSeq" id="WP_344720283.1">
    <property type="nucleotide sequence ID" value="NZ_BAAAYG010000005.1"/>
</dbReference>
<dbReference type="PANTHER" id="PTHR31964">
    <property type="entry name" value="ADENINE NUCLEOTIDE ALPHA HYDROLASES-LIKE SUPERFAMILY PROTEIN"/>
    <property type="match status" value="1"/>
</dbReference>
<proteinExistence type="inferred from homology"/>
<dbReference type="InterPro" id="IPR006015">
    <property type="entry name" value="Universal_stress_UspA"/>
</dbReference>
<evidence type="ECO:0000313" key="4">
    <source>
        <dbReference type="Proteomes" id="UP001501736"/>
    </source>
</evidence>
<dbReference type="CDD" id="cd00293">
    <property type="entry name" value="USP-like"/>
    <property type="match status" value="1"/>
</dbReference>
<dbReference type="EMBL" id="BAAAYG010000005">
    <property type="protein sequence ID" value="GAA3285167.1"/>
    <property type="molecule type" value="Genomic_DNA"/>
</dbReference>
<evidence type="ECO:0000259" key="2">
    <source>
        <dbReference type="Pfam" id="PF00582"/>
    </source>
</evidence>
<feature type="domain" description="UspA" evidence="2">
    <location>
        <begin position="23"/>
        <end position="158"/>
    </location>
</feature>
<sequence>MSRETTPARSPIAYDAAQRPLGVVVGFDGSENSWRALDHAAETARRRESPLTVVTAYHSSPPIYTTLAAMPEEPEEEVRRREVDAVLEAARKLLADHPGRVDYRAERGDSTGVLAELSASAELVVVGARGRGGFLELVLGSVASALPSHAKAPTVIVPSDEAAAAHAADDAGPVVVGVDGSSESRVAALQAAHAAAERGAELQLVMAAPSRDGLAQWYPNLVEEQALAAQQKELETSLEAEASWLAHHVPEVTIRSSVEIGSSIPLLTDHSRQAQLTVVGTRGRGAVAGTLLGSTSRGVLHHAHSPVMVVPALDDDRVSG</sequence>
<dbReference type="Gene3D" id="3.40.50.620">
    <property type="entry name" value="HUPs"/>
    <property type="match status" value="2"/>
</dbReference>
<dbReference type="InterPro" id="IPR014729">
    <property type="entry name" value="Rossmann-like_a/b/a_fold"/>
</dbReference>
<evidence type="ECO:0000256" key="1">
    <source>
        <dbReference type="ARBA" id="ARBA00008791"/>
    </source>
</evidence>
<dbReference type="InterPro" id="IPR006016">
    <property type="entry name" value="UspA"/>
</dbReference>
<dbReference type="PANTHER" id="PTHR31964:SF113">
    <property type="entry name" value="USPA DOMAIN-CONTAINING PROTEIN"/>
    <property type="match status" value="1"/>
</dbReference>
<keyword evidence="4" id="KW-1185">Reference proteome</keyword>
<gene>
    <name evidence="3" type="ORF">GCM10020260_17280</name>
</gene>
<reference evidence="4" key="1">
    <citation type="journal article" date="2019" name="Int. J. Syst. Evol. Microbiol.">
        <title>The Global Catalogue of Microorganisms (GCM) 10K type strain sequencing project: providing services to taxonomists for standard genome sequencing and annotation.</title>
        <authorList>
            <consortium name="The Broad Institute Genomics Platform"/>
            <consortium name="The Broad Institute Genome Sequencing Center for Infectious Disease"/>
            <person name="Wu L."/>
            <person name="Ma J."/>
        </authorList>
    </citation>
    <scope>NUCLEOTIDE SEQUENCE [LARGE SCALE GENOMIC DNA]</scope>
    <source>
        <strain evidence="4">JCM 11483</strain>
    </source>
</reference>
<name>A0ABP6RHH5_9MICC</name>
<comment type="caution">
    <text evidence="3">The sequence shown here is derived from an EMBL/GenBank/DDBJ whole genome shotgun (WGS) entry which is preliminary data.</text>
</comment>
<accession>A0ABP6RHH5</accession>
<dbReference type="PRINTS" id="PR01438">
    <property type="entry name" value="UNVRSLSTRESS"/>
</dbReference>
<dbReference type="SUPFAM" id="SSF52402">
    <property type="entry name" value="Adenine nucleotide alpha hydrolases-like"/>
    <property type="match status" value="2"/>
</dbReference>